<protein>
    <submittedName>
        <fullName evidence="2">Carbohydrate-binding protein</fullName>
    </submittedName>
</protein>
<feature type="region of interest" description="Disordered" evidence="1">
    <location>
        <begin position="39"/>
        <end position="73"/>
    </location>
</feature>
<dbReference type="OrthoDB" id="4093285at2"/>
<dbReference type="AlphaFoldDB" id="A0A1T3NKJ0"/>
<sequence length="332" mass="35429">MSRRTTPRLRPRPFPLGLVTTVIAALVAFLALAPAGPAGATGSRSSGAVPSPTAPHRGVVAQNSSDAPTPGRDKAVQAFVEQRAQLRATLSGDSAGTPNDAATAAAGASLAPTHNFWGIFPQAGTHDGITATHSVDPSYKVTNSQNFTYAPTTKAVKSCMEVVTAYWSQGAEIWAWDWCGTSGPAKTLKVDAAFLAKYTTTVNGITSYSVQLSKDATSGNAWSSFLYNYKTQAWESLFRSSGTDQSALNYGWDIFEIYATVNPATGKGYYCTEARNTTFDSSDIKLRRGGAWQLATPTDSPWTSTSPRGSDYLCPSLTFTRAAQNHHWTVHP</sequence>
<dbReference type="EMBL" id="MWQN01000004">
    <property type="protein sequence ID" value="OPC77367.1"/>
    <property type="molecule type" value="Genomic_DNA"/>
</dbReference>
<gene>
    <name evidence="2" type="ORF">B4N89_43405</name>
</gene>
<accession>A0A1T3NKJ0</accession>
<name>A0A1T3NKJ0_9ACTN</name>
<dbReference type="STRING" id="159449.B4N89_43405"/>
<evidence type="ECO:0000313" key="3">
    <source>
        <dbReference type="Proteomes" id="UP000190037"/>
    </source>
</evidence>
<proteinExistence type="predicted"/>
<evidence type="ECO:0000313" key="2">
    <source>
        <dbReference type="EMBL" id="OPC77367.1"/>
    </source>
</evidence>
<organism evidence="2 3">
    <name type="scientific">Embleya scabrispora</name>
    <dbReference type="NCBI Taxonomy" id="159449"/>
    <lineage>
        <taxon>Bacteria</taxon>
        <taxon>Bacillati</taxon>
        <taxon>Actinomycetota</taxon>
        <taxon>Actinomycetes</taxon>
        <taxon>Kitasatosporales</taxon>
        <taxon>Streptomycetaceae</taxon>
        <taxon>Embleya</taxon>
    </lineage>
</organism>
<comment type="caution">
    <text evidence="2">The sequence shown here is derived from an EMBL/GenBank/DDBJ whole genome shotgun (WGS) entry which is preliminary data.</text>
</comment>
<keyword evidence="3" id="KW-1185">Reference proteome</keyword>
<reference evidence="2 3" key="1">
    <citation type="submission" date="2017-03" db="EMBL/GenBank/DDBJ databases">
        <title>Draft genome sequence of Streptomyces scabrisporus NF3, endophyte isolated from Amphipterygium adstringens.</title>
        <authorList>
            <person name="Vazquez M."/>
            <person name="Ceapa C.D."/>
            <person name="Rodriguez Luna D."/>
            <person name="Sanchez Esquivel S."/>
        </authorList>
    </citation>
    <scope>NUCLEOTIDE SEQUENCE [LARGE SCALE GENOMIC DNA]</scope>
    <source>
        <strain evidence="2 3">NF3</strain>
    </source>
</reference>
<feature type="compositionally biased region" description="Low complexity" evidence="1">
    <location>
        <begin position="39"/>
        <end position="48"/>
    </location>
</feature>
<dbReference type="Proteomes" id="UP000190037">
    <property type="component" value="Unassembled WGS sequence"/>
</dbReference>
<evidence type="ECO:0000256" key="1">
    <source>
        <dbReference type="SAM" id="MobiDB-lite"/>
    </source>
</evidence>